<accession>A0ACB8D4Q4</accession>
<evidence type="ECO:0000313" key="2">
    <source>
        <dbReference type="Proteomes" id="UP000821865"/>
    </source>
</evidence>
<protein>
    <submittedName>
        <fullName evidence="1">Uncharacterized protein</fullName>
    </submittedName>
</protein>
<reference evidence="1" key="1">
    <citation type="submission" date="2020-05" db="EMBL/GenBank/DDBJ databases">
        <title>Large-scale comparative analyses of tick genomes elucidate their genetic diversity and vector capacities.</title>
        <authorList>
            <person name="Jia N."/>
            <person name="Wang J."/>
            <person name="Shi W."/>
            <person name="Du L."/>
            <person name="Sun Y."/>
            <person name="Zhan W."/>
            <person name="Jiang J."/>
            <person name="Wang Q."/>
            <person name="Zhang B."/>
            <person name="Ji P."/>
            <person name="Sakyi L.B."/>
            <person name="Cui X."/>
            <person name="Yuan T."/>
            <person name="Jiang B."/>
            <person name="Yang W."/>
            <person name="Lam T.T.-Y."/>
            <person name="Chang Q."/>
            <person name="Ding S."/>
            <person name="Wang X."/>
            <person name="Zhu J."/>
            <person name="Ruan X."/>
            <person name="Zhao L."/>
            <person name="Wei J."/>
            <person name="Que T."/>
            <person name="Du C."/>
            <person name="Cheng J."/>
            <person name="Dai P."/>
            <person name="Han X."/>
            <person name="Huang E."/>
            <person name="Gao Y."/>
            <person name="Liu J."/>
            <person name="Shao H."/>
            <person name="Ye R."/>
            <person name="Li L."/>
            <person name="Wei W."/>
            <person name="Wang X."/>
            <person name="Wang C."/>
            <person name="Yang T."/>
            <person name="Huo Q."/>
            <person name="Li W."/>
            <person name="Guo W."/>
            <person name="Chen H."/>
            <person name="Zhou L."/>
            <person name="Ni X."/>
            <person name="Tian J."/>
            <person name="Zhou Y."/>
            <person name="Sheng Y."/>
            <person name="Liu T."/>
            <person name="Pan Y."/>
            <person name="Xia L."/>
            <person name="Li J."/>
            <person name="Zhao F."/>
            <person name="Cao W."/>
        </authorList>
    </citation>
    <scope>NUCLEOTIDE SEQUENCE</scope>
    <source>
        <strain evidence="1">Dsil-2018</strain>
    </source>
</reference>
<keyword evidence="2" id="KW-1185">Reference proteome</keyword>
<dbReference type="Proteomes" id="UP000821865">
    <property type="component" value="Chromosome 3"/>
</dbReference>
<comment type="caution">
    <text evidence="1">The sequence shown here is derived from an EMBL/GenBank/DDBJ whole genome shotgun (WGS) entry which is preliminary data.</text>
</comment>
<sequence length="191" mass="21750">MFREYRNSASPPTYPVKPENAAAFITLQNLLFPKTPAKASFEDVKTLRTHHTCKRCVVVERYRFYRRDKRQGEGISDFVVELKKMAATGTTSLWDYTMTPSAESSSRRKTGTSPSKRLTAQRWGWKQRKEMRSNDVYWQRNVPPNKMCNLIGQLSLKTIIPVTHTQKLPVAMLPTKSRLDAAPVSDGRGAG</sequence>
<dbReference type="EMBL" id="CM023472">
    <property type="protein sequence ID" value="KAH7959381.1"/>
    <property type="molecule type" value="Genomic_DNA"/>
</dbReference>
<proteinExistence type="predicted"/>
<gene>
    <name evidence="1" type="ORF">HPB49_010656</name>
</gene>
<organism evidence="1 2">
    <name type="scientific">Dermacentor silvarum</name>
    <name type="common">Tick</name>
    <dbReference type="NCBI Taxonomy" id="543639"/>
    <lineage>
        <taxon>Eukaryota</taxon>
        <taxon>Metazoa</taxon>
        <taxon>Ecdysozoa</taxon>
        <taxon>Arthropoda</taxon>
        <taxon>Chelicerata</taxon>
        <taxon>Arachnida</taxon>
        <taxon>Acari</taxon>
        <taxon>Parasitiformes</taxon>
        <taxon>Ixodida</taxon>
        <taxon>Ixodoidea</taxon>
        <taxon>Ixodidae</taxon>
        <taxon>Rhipicephalinae</taxon>
        <taxon>Dermacentor</taxon>
    </lineage>
</organism>
<evidence type="ECO:0000313" key="1">
    <source>
        <dbReference type="EMBL" id="KAH7959381.1"/>
    </source>
</evidence>
<name>A0ACB8D4Q4_DERSI</name>